<dbReference type="PANTHER" id="PTHR43404">
    <property type="entry name" value="LIPOPOLYSACCHARIDE CHOLINEPHOSPHOTRANSFERASE LICD"/>
    <property type="match status" value="1"/>
</dbReference>
<keyword evidence="2" id="KW-0808">Transferase</keyword>
<dbReference type="PANTHER" id="PTHR43404:SF2">
    <property type="entry name" value="LIPOPOLYSACCHARIDE CHOLINEPHOSPHOTRANSFERASE LICD"/>
    <property type="match status" value="1"/>
</dbReference>
<dbReference type="OrthoDB" id="9786100at2"/>
<evidence type="ECO:0000259" key="1">
    <source>
        <dbReference type="Pfam" id="PF04991"/>
    </source>
</evidence>
<evidence type="ECO:0000313" key="2">
    <source>
        <dbReference type="EMBL" id="TCS76632.1"/>
    </source>
</evidence>
<reference evidence="2 3" key="1">
    <citation type="submission" date="2019-03" db="EMBL/GenBank/DDBJ databases">
        <title>Genomic Encyclopedia of Type Strains, Phase IV (KMG-IV): sequencing the most valuable type-strain genomes for metagenomic binning, comparative biology and taxonomic classification.</title>
        <authorList>
            <person name="Goeker M."/>
        </authorList>
    </citation>
    <scope>NUCLEOTIDE SEQUENCE [LARGE SCALE GENOMIC DNA]</scope>
    <source>
        <strain evidence="2 3">DSM 29489</strain>
    </source>
</reference>
<dbReference type="InterPro" id="IPR007074">
    <property type="entry name" value="LicD/FKTN/FKRP_NTP_transf"/>
</dbReference>
<feature type="domain" description="LicD/FKTN/FKRP nucleotidyltransferase" evidence="1">
    <location>
        <begin position="33"/>
        <end position="266"/>
    </location>
</feature>
<evidence type="ECO:0000313" key="3">
    <source>
        <dbReference type="Proteomes" id="UP000295726"/>
    </source>
</evidence>
<dbReference type="Pfam" id="PF04991">
    <property type="entry name" value="LicD"/>
    <property type="match status" value="1"/>
</dbReference>
<dbReference type="GO" id="GO:0016740">
    <property type="term" value="F:transferase activity"/>
    <property type="evidence" value="ECO:0007669"/>
    <property type="project" value="UniProtKB-KW"/>
</dbReference>
<name>A0A4R3K2H0_9FIRM</name>
<dbReference type="GO" id="GO:0009100">
    <property type="term" value="P:glycoprotein metabolic process"/>
    <property type="evidence" value="ECO:0007669"/>
    <property type="project" value="UniProtKB-ARBA"/>
</dbReference>
<dbReference type="AlphaFoldDB" id="A0A4R3K2H0"/>
<dbReference type="EMBL" id="SLZZ01000023">
    <property type="protein sequence ID" value="TCS76632.1"/>
    <property type="molecule type" value="Genomic_DNA"/>
</dbReference>
<organism evidence="2 3">
    <name type="scientific">Muricomes intestini</name>
    <dbReference type="NCBI Taxonomy" id="1796634"/>
    <lineage>
        <taxon>Bacteria</taxon>
        <taxon>Bacillati</taxon>
        <taxon>Bacillota</taxon>
        <taxon>Clostridia</taxon>
        <taxon>Lachnospirales</taxon>
        <taxon>Lachnospiraceae</taxon>
        <taxon>Muricomes</taxon>
    </lineage>
</organism>
<dbReference type="InterPro" id="IPR052942">
    <property type="entry name" value="LPS_cholinephosphotransferase"/>
</dbReference>
<sequence length="287" mass="33673">MDKKIEIIQLKGNELKRYQECVLDIAKDLVRVCESEGIEYSLSGGSILGAVRHKGFIPWDDDIDINIPRASYSKLLSVFEEKMGEKYYIQTPKKFPQIGILVTQIRKKNTIARRKYDWNLEQCGVSIDIYIIENVFNNPVKRFFQKNISMGLSFAVSAIRACNNCGLPKELINLEGRVLNYTKSKLIIGKLLKVISLKKWIEWCDFWYSCCKDNNSKMVSIPTGRKHFSGEMYLRSEMCIFRKEKFETENFNVPIYAEKYLEFFYGNYMELPPVGKRERHLFLELRF</sequence>
<comment type="caution">
    <text evidence="2">The sequence shown here is derived from an EMBL/GenBank/DDBJ whole genome shotgun (WGS) entry which is preliminary data.</text>
</comment>
<dbReference type="Proteomes" id="UP000295726">
    <property type="component" value="Unassembled WGS sequence"/>
</dbReference>
<gene>
    <name evidence="2" type="ORF">EDD59_12314</name>
</gene>
<dbReference type="RefSeq" id="WP_132382815.1">
    <property type="nucleotide sequence ID" value="NZ_SLZZ01000023.1"/>
</dbReference>
<proteinExistence type="predicted"/>
<keyword evidence="3" id="KW-1185">Reference proteome</keyword>
<accession>A0A4R3K2H0</accession>
<protein>
    <submittedName>
        <fullName evidence="2">Lipopolysaccharide cholinephosphotransferase</fullName>
    </submittedName>
</protein>